<geneLocation type="plasmid" evidence="2 3">
    <name>A</name>
</geneLocation>
<organism evidence="2 3">
    <name type="scientific">Sinorhizobium americanum</name>
    <dbReference type="NCBI Taxonomy" id="194963"/>
    <lineage>
        <taxon>Bacteria</taxon>
        <taxon>Pseudomonadati</taxon>
        <taxon>Pseudomonadota</taxon>
        <taxon>Alphaproteobacteria</taxon>
        <taxon>Hyphomicrobiales</taxon>
        <taxon>Rhizobiaceae</taxon>
        <taxon>Sinorhizobium/Ensifer group</taxon>
        <taxon>Sinorhizobium</taxon>
    </lineage>
</organism>
<dbReference type="Pfam" id="PF19114">
    <property type="entry name" value="EsV_1_7_cys"/>
    <property type="match status" value="1"/>
</dbReference>
<proteinExistence type="predicted"/>
<protein>
    <submittedName>
        <fullName evidence="2">Uncharacterized protein</fullName>
    </submittedName>
</protein>
<reference evidence="2 3" key="1">
    <citation type="submission" date="2015-10" db="EMBL/GenBank/DDBJ databases">
        <title>Genomic differences between typical nodule nitrogen-fixing rhizobial strains and those coming from bean seeds.</title>
        <authorList>
            <person name="Peralta H."/>
            <person name="Aguilar-Vera A."/>
            <person name="Diaz R."/>
            <person name="Mora Y."/>
            <person name="Martinez-Batallar G."/>
            <person name="Salazar E."/>
            <person name="Vargas-Lagunas C."/>
            <person name="Encarnacion S."/>
            <person name="Girard L."/>
            <person name="Mora J."/>
        </authorList>
    </citation>
    <scope>NUCLEOTIDE SEQUENCE [LARGE SCALE GENOMIC DNA]</scope>
    <source>
        <strain evidence="2 3">CFNEI 73</strain>
        <plasmid evidence="2 3">A</plasmid>
    </source>
</reference>
<evidence type="ECO:0000313" key="3">
    <source>
        <dbReference type="Proteomes" id="UP000182306"/>
    </source>
</evidence>
<dbReference type="RefSeq" id="WP_162843155.1">
    <property type="nucleotide sequence ID" value="NZ_CP013108.1"/>
</dbReference>
<dbReference type="InterPro" id="IPR043822">
    <property type="entry name" value="EsV_1_7_cys"/>
</dbReference>
<accession>A0A1L3LSN9</accession>
<name>A0A1L3LSN9_9HYPH</name>
<keyword evidence="2" id="KW-0614">Plasmid</keyword>
<evidence type="ECO:0000313" key="2">
    <source>
        <dbReference type="EMBL" id="APG93108.1"/>
    </source>
</evidence>
<sequence length="56" mass="6449">MSDEAGSSARTESVHHEHRCEHPGCKKWGSFGFAAGKSEPRWFCMEHRPEWKPKHA</sequence>
<dbReference type="KEGG" id="same:SAMCFNEI73_pA0131"/>
<keyword evidence="3" id="KW-1185">Reference proteome</keyword>
<dbReference type="Proteomes" id="UP000182306">
    <property type="component" value="Plasmid A"/>
</dbReference>
<feature type="compositionally biased region" description="Basic and acidic residues" evidence="1">
    <location>
        <begin position="12"/>
        <end position="24"/>
    </location>
</feature>
<dbReference type="AlphaFoldDB" id="A0A1L3LSN9"/>
<gene>
    <name evidence="2" type="ORF">SAMCFNEI73_pA0131</name>
</gene>
<evidence type="ECO:0000256" key="1">
    <source>
        <dbReference type="SAM" id="MobiDB-lite"/>
    </source>
</evidence>
<feature type="region of interest" description="Disordered" evidence="1">
    <location>
        <begin position="1"/>
        <end position="26"/>
    </location>
</feature>
<dbReference type="EMBL" id="CP013108">
    <property type="protein sequence ID" value="APG93108.1"/>
    <property type="molecule type" value="Genomic_DNA"/>
</dbReference>